<dbReference type="PANTHER" id="PTHR40083:SF1">
    <property type="entry name" value="UPF0122 PROTEIN YLXM"/>
    <property type="match status" value="1"/>
</dbReference>
<dbReference type="NCBIfam" id="NF001068">
    <property type="entry name" value="PRK00118.1-4"/>
    <property type="match status" value="1"/>
</dbReference>
<dbReference type="STRING" id="1423738.FC84_GL001013"/>
<name>A0A0R2BJM4_9LACO</name>
<dbReference type="HAMAP" id="MF_00245">
    <property type="entry name" value="UPF0122"/>
    <property type="match status" value="1"/>
</dbReference>
<proteinExistence type="inferred from homology"/>
<evidence type="ECO:0000256" key="3">
    <source>
        <dbReference type="HAMAP-Rule" id="MF_00245"/>
    </source>
</evidence>
<dbReference type="NCBIfam" id="NF001070">
    <property type="entry name" value="PRK00118.1-6"/>
    <property type="match status" value="1"/>
</dbReference>
<evidence type="ECO:0000256" key="2">
    <source>
        <dbReference type="ARBA" id="ARBA00024764"/>
    </source>
</evidence>
<dbReference type="Proteomes" id="UP000051813">
    <property type="component" value="Unassembled WGS sequence"/>
</dbReference>
<sequence length="117" mass="13993">MTKMSFELNERINMLYEFYGELLTKKQATYLDLYYGEDYSLGEIAEQFEVSRQAVYDNIKRTEKILVQYEEKLQLIAHFQEELTLVNQLSELAAQKYPEDSELQQLIKKFEKMIDSQ</sequence>
<comment type="function">
    <text evidence="2 3">Might take part in the signal recognition particle (SRP) pathway. This is inferred from the conservation of its genetic proximity to ftsY/ffh. May be a regulatory protein.</text>
</comment>
<reference evidence="4 5" key="1">
    <citation type="journal article" date="2015" name="Genome Announc.">
        <title>Expanding the biotechnology potential of lactobacilli through comparative genomics of 213 strains and associated genera.</title>
        <authorList>
            <person name="Sun Z."/>
            <person name="Harris H.M."/>
            <person name="McCann A."/>
            <person name="Guo C."/>
            <person name="Argimon S."/>
            <person name="Zhang W."/>
            <person name="Yang X."/>
            <person name="Jeffery I.B."/>
            <person name="Cooney J.C."/>
            <person name="Kagawa T.F."/>
            <person name="Liu W."/>
            <person name="Song Y."/>
            <person name="Salvetti E."/>
            <person name="Wrobel A."/>
            <person name="Rasinkangas P."/>
            <person name="Parkhill J."/>
            <person name="Rea M.C."/>
            <person name="O'Sullivan O."/>
            <person name="Ritari J."/>
            <person name="Douillard F.P."/>
            <person name="Paul Ross R."/>
            <person name="Yang R."/>
            <person name="Briner A.E."/>
            <person name="Felis G.E."/>
            <person name="de Vos W.M."/>
            <person name="Barrangou R."/>
            <person name="Klaenhammer T.R."/>
            <person name="Caufield P.W."/>
            <person name="Cui Y."/>
            <person name="Zhang H."/>
            <person name="O'Toole P.W."/>
        </authorList>
    </citation>
    <scope>NUCLEOTIDE SEQUENCE [LARGE SCALE GENOMIC DNA]</scope>
    <source>
        <strain evidence="4 5">DSM 20335</strain>
    </source>
</reference>
<dbReference type="InterPro" id="IPR013324">
    <property type="entry name" value="RNA_pol_sigma_r3/r4-like"/>
</dbReference>
<keyword evidence="5" id="KW-1185">Reference proteome</keyword>
<evidence type="ECO:0000313" key="5">
    <source>
        <dbReference type="Proteomes" id="UP000051813"/>
    </source>
</evidence>
<dbReference type="EMBL" id="AYYK01000002">
    <property type="protein sequence ID" value="KRM79709.1"/>
    <property type="molecule type" value="Genomic_DNA"/>
</dbReference>
<organism evidence="4 5">
    <name type="scientific">Lapidilactobacillus dextrinicus DSM 20335</name>
    <dbReference type="NCBI Taxonomy" id="1423738"/>
    <lineage>
        <taxon>Bacteria</taxon>
        <taxon>Bacillati</taxon>
        <taxon>Bacillota</taxon>
        <taxon>Bacilli</taxon>
        <taxon>Lactobacillales</taxon>
        <taxon>Lactobacillaceae</taxon>
        <taxon>Lapidilactobacillus</taxon>
    </lineage>
</organism>
<dbReference type="AlphaFoldDB" id="A0A0R2BJM4"/>
<comment type="caution">
    <text evidence="4">The sequence shown here is derived from an EMBL/GenBank/DDBJ whole genome shotgun (WGS) entry which is preliminary data.</text>
</comment>
<dbReference type="InterPro" id="IPR036388">
    <property type="entry name" value="WH-like_DNA-bd_sf"/>
</dbReference>
<comment type="similarity">
    <text evidence="1 3">Belongs to the UPF0122 family.</text>
</comment>
<dbReference type="Gene3D" id="1.10.10.10">
    <property type="entry name" value="Winged helix-like DNA-binding domain superfamily/Winged helix DNA-binding domain"/>
    <property type="match status" value="1"/>
</dbReference>
<evidence type="ECO:0000313" key="4">
    <source>
        <dbReference type="EMBL" id="KRM79709.1"/>
    </source>
</evidence>
<dbReference type="InterPro" id="IPR054831">
    <property type="entry name" value="UPF0122_fam_protein"/>
</dbReference>
<dbReference type="NCBIfam" id="NF045758">
    <property type="entry name" value="YlxM"/>
    <property type="match status" value="1"/>
</dbReference>
<dbReference type="PATRIC" id="fig|1423738.3.peg.1023"/>
<gene>
    <name evidence="4" type="ORF">FC84_GL001013</name>
</gene>
<dbReference type="InterPro" id="IPR007394">
    <property type="entry name" value="UPF0122"/>
</dbReference>
<protein>
    <recommendedName>
        <fullName evidence="3">UPF0122 protein FC84_GL001013</fullName>
    </recommendedName>
</protein>
<dbReference type="SUPFAM" id="SSF88659">
    <property type="entry name" value="Sigma3 and sigma4 domains of RNA polymerase sigma factors"/>
    <property type="match status" value="1"/>
</dbReference>
<evidence type="ECO:0000256" key="1">
    <source>
        <dbReference type="ARBA" id="ARBA00008720"/>
    </source>
</evidence>
<dbReference type="Pfam" id="PF04297">
    <property type="entry name" value="UPF0122"/>
    <property type="match status" value="1"/>
</dbReference>
<accession>A0A0R2BJM4</accession>
<dbReference type="PANTHER" id="PTHR40083">
    <property type="entry name" value="UPF0122 PROTEIN CBO2450/CLC_2298"/>
    <property type="match status" value="1"/>
</dbReference>